<keyword evidence="4" id="KW-1185">Reference proteome</keyword>
<dbReference type="InterPro" id="IPR029058">
    <property type="entry name" value="AB_hydrolase_fold"/>
</dbReference>
<evidence type="ECO:0000256" key="1">
    <source>
        <dbReference type="SAM" id="Phobius"/>
    </source>
</evidence>
<dbReference type="Gene3D" id="3.40.50.1820">
    <property type="entry name" value="alpha/beta hydrolase"/>
    <property type="match status" value="1"/>
</dbReference>
<organism evidence="3 4">
    <name type="scientific">Loigolactobacillus binensis</name>
    <dbReference type="NCBI Taxonomy" id="2559922"/>
    <lineage>
        <taxon>Bacteria</taxon>
        <taxon>Bacillati</taxon>
        <taxon>Bacillota</taxon>
        <taxon>Bacilli</taxon>
        <taxon>Lactobacillales</taxon>
        <taxon>Lactobacillaceae</taxon>
        <taxon>Loigolactobacillus</taxon>
    </lineage>
</organism>
<dbReference type="InterPro" id="IPR022742">
    <property type="entry name" value="Hydrolase_4"/>
</dbReference>
<comment type="caution">
    <text evidence="3">The sequence shown here is derived from an EMBL/GenBank/DDBJ whole genome shotgun (WGS) entry which is preliminary data.</text>
</comment>
<reference evidence="4" key="1">
    <citation type="journal article" date="2019" name="Int. J. Syst. Evol. Microbiol.">
        <title>The Global Catalogue of Microorganisms (GCM) 10K type strain sequencing project: providing services to taxonomists for standard genome sequencing and annotation.</title>
        <authorList>
            <consortium name="The Broad Institute Genomics Platform"/>
            <consortium name="The Broad Institute Genome Sequencing Center for Infectious Disease"/>
            <person name="Wu L."/>
            <person name="Ma J."/>
        </authorList>
    </citation>
    <scope>NUCLEOTIDE SEQUENCE [LARGE SCALE GENOMIC DNA]</scope>
    <source>
        <strain evidence="4">CCM 8925</strain>
    </source>
</reference>
<dbReference type="RefSeq" id="WP_137637873.1">
    <property type="nucleotide sequence ID" value="NZ_BJDN01000014.1"/>
</dbReference>
<dbReference type="Proteomes" id="UP001597104">
    <property type="component" value="Unassembled WGS sequence"/>
</dbReference>
<feature type="domain" description="Serine aminopeptidase S33" evidence="2">
    <location>
        <begin position="88"/>
        <end position="201"/>
    </location>
</feature>
<keyword evidence="1" id="KW-1133">Transmembrane helix</keyword>
<dbReference type="EMBL" id="JBHTIO010000038">
    <property type="protein sequence ID" value="MFD0897664.1"/>
    <property type="molecule type" value="Genomic_DNA"/>
</dbReference>
<sequence length="309" mass="34998">MKKIWITLTTIIGVIIIGLFGAGMYFYHVAVVPGHKDFLAKTTKLKTSDPLYRQKKWFITSKKRLWFETTTDGLKLDADYIPAAHKTNKTAIVAHGFMSRKEEMGAYAAMFHKLGYNVLLPDNRGHGDSQGNVIGFGWLDRLDYLQWARQVVKKNGTDSEIVMFGISMGAAGMVMASGEQQIPQIKAYAVDSPYTSVEDEITYEAKQQYNLPKYPLVPITSLITRIRAGYSFGEASAIKQVRKNHKPIYFVTGTADTFVPHYMTKKIYRADHSSKEMWLVPGAAHVKSFSKQPKAYQQHLKQFLAKYVH</sequence>
<keyword evidence="3" id="KW-0378">Hydrolase</keyword>
<accession>A0ABW3EBF7</accession>
<gene>
    <name evidence="3" type="ORF">ACFQZ7_07920</name>
</gene>
<dbReference type="SUPFAM" id="SSF53474">
    <property type="entry name" value="alpha/beta-Hydrolases"/>
    <property type="match status" value="1"/>
</dbReference>
<evidence type="ECO:0000313" key="4">
    <source>
        <dbReference type="Proteomes" id="UP001597104"/>
    </source>
</evidence>
<evidence type="ECO:0000313" key="3">
    <source>
        <dbReference type="EMBL" id="MFD0897664.1"/>
    </source>
</evidence>
<dbReference type="PANTHER" id="PTHR43358:SF4">
    <property type="entry name" value="ALPHA_BETA HYDROLASE FOLD-1 DOMAIN-CONTAINING PROTEIN"/>
    <property type="match status" value="1"/>
</dbReference>
<evidence type="ECO:0000259" key="2">
    <source>
        <dbReference type="Pfam" id="PF12146"/>
    </source>
</evidence>
<dbReference type="InterPro" id="IPR052920">
    <property type="entry name" value="DNA-binding_regulatory"/>
</dbReference>
<keyword evidence="1" id="KW-0812">Transmembrane</keyword>
<dbReference type="GO" id="GO:0016787">
    <property type="term" value="F:hydrolase activity"/>
    <property type="evidence" value="ECO:0007669"/>
    <property type="project" value="UniProtKB-KW"/>
</dbReference>
<dbReference type="PANTHER" id="PTHR43358">
    <property type="entry name" value="ALPHA/BETA-HYDROLASE"/>
    <property type="match status" value="1"/>
</dbReference>
<dbReference type="Pfam" id="PF12146">
    <property type="entry name" value="Hydrolase_4"/>
    <property type="match status" value="1"/>
</dbReference>
<keyword evidence="1" id="KW-0472">Membrane</keyword>
<proteinExistence type="predicted"/>
<feature type="transmembrane region" description="Helical" evidence="1">
    <location>
        <begin position="5"/>
        <end position="27"/>
    </location>
</feature>
<name>A0ABW3EBF7_9LACO</name>
<protein>
    <submittedName>
        <fullName evidence="3">Alpha/beta hydrolase</fullName>
    </submittedName>
</protein>